<protein>
    <submittedName>
        <fullName evidence="1">Uncharacterized protein</fullName>
    </submittedName>
</protein>
<proteinExistence type="predicted"/>
<dbReference type="AlphaFoldDB" id="A0A4Z1HRR7"/>
<reference evidence="1 2" key="1">
    <citation type="submission" date="2017-12" db="EMBL/GenBank/DDBJ databases">
        <title>Comparative genomics of Botrytis spp.</title>
        <authorList>
            <person name="Valero-Jimenez C.A."/>
            <person name="Tapia P."/>
            <person name="Veloso J."/>
            <person name="Silva-Moreno E."/>
            <person name="Staats M."/>
            <person name="Valdes J.H."/>
            <person name="Van Kan J.A.L."/>
        </authorList>
    </citation>
    <scope>NUCLEOTIDE SEQUENCE [LARGE SCALE GENOMIC DNA]</scope>
    <source>
        <strain evidence="1 2">Be9601</strain>
    </source>
</reference>
<organism evidence="1 2">
    <name type="scientific">Botrytis elliptica</name>
    <dbReference type="NCBI Taxonomy" id="278938"/>
    <lineage>
        <taxon>Eukaryota</taxon>
        <taxon>Fungi</taxon>
        <taxon>Dikarya</taxon>
        <taxon>Ascomycota</taxon>
        <taxon>Pezizomycotina</taxon>
        <taxon>Leotiomycetes</taxon>
        <taxon>Helotiales</taxon>
        <taxon>Sclerotiniaceae</taxon>
        <taxon>Botrytis</taxon>
    </lineage>
</organism>
<dbReference type="Proteomes" id="UP000297229">
    <property type="component" value="Unassembled WGS sequence"/>
</dbReference>
<gene>
    <name evidence="1" type="ORF">BELL_1704g00020</name>
</gene>
<evidence type="ECO:0000313" key="1">
    <source>
        <dbReference type="EMBL" id="TGO51819.1"/>
    </source>
</evidence>
<accession>A0A4Z1HRR7</accession>
<name>A0A4Z1HRR7_9HELO</name>
<keyword evidence="2" id="KW-1185">Reference proteome</keyword>
<sequence>MLSRPVERTGKEDQNIHKAVHVPQAINNFLNLRDEENKKNRISGGNLLDWHEIRMSPSRLNRLQELTAPWRKLAAVSLPDTFSGI</sequence>
<comment type="caution">
    <text evidence="1">The sequence shown here is derived from an EMBL/GenBank/DDBJ whole genome shotgun (WGS) entry which is preliminary data.</text>
</comment>
<evidence type="ECO:0000313" key="2">
    <source>
        <dbReference type="Proteomes" id="UP000297229"/>
    </source>
</evidence>
<dbReference type="EMBL" id="PQXM01001702">
    <property type="protein sequence ID" value="TGO51819.1"/>
    <property type="molecule type" value="Genomic_DNA"/>
</dbReference>